<dbReference type="Proteomes" id="UP001493487">
    <property type="component" value="Unassembled WGS sequence"/>
</dbReference>
<comment type="caution">
    <text evidence="1">The sequence shown here is derived from an EMBL/GenBank/DDBJ whole genome shotgun (WGS) entry which is preliminary data.</text>
</comment>
<dbReference type="Pfam" id="PF10076">
    <property type="entry name" value="Phage_Mu_Gp48"/>
    <property type="match status" value="1"/>
</dbReference>
<dbReference type="RefSeq" id="WP_232187296.1">
    <property type="nucleotide sequence ID" value="NZ_JAIOAP010000012.1"/>
</dbReference>
<keyword evidence="2" id="KW-1185">Reference proteome</keyword>
<accession>A0ABV1KZV2</accession>
<proteinExistence type="predicted"/>
<name>A0ABV1KZV2_9BACL</name>
<reference evidence="1 2" key="1">
    <citation type="journal article" date="2023" name="Genome Announc.">
        <title>Pan-Genome Analyses of the Genus Cohnella and Proposal of the Novel Species Cohnella silvisoli sp. nov., Isolated from Forest Soil.</title>
        <authorList>
            <person name="Wang C."/>
            <person name="Mao L."/>
            <person name="Bao G."/>
            <person name="Zhu H."/>
        </authorList>
    </citation>
    <scope>NUCLEOTIDE SEQUENCE [LARGE SCALE GENOMIC DNA]</scope>
    <source>
        <strain evidence="1 2">NL03-T5-1</strain>
    </source>
</reference>
<sequence length="188" mass="21165">MRTLGEINRAMHDYLPLYYADVAPANNVIDREADELAAINSAVYSVLDQFFIDTATWGIDRWERIFGVAVDELKPIDQRRSVIKSKLRGVGTVTPALVEQVAEAYDNGDVTVTENNATYTVTITFISTLGIPPNLADIQAAIRDILPAHLVVNYVFRFLTWNEVNAKNLTWSAWTALNLTWNQLEVYT</sequence>
<protein>
    <submittedName>
        <fullName evidence="1">DUF2313 domain-containing protein</fullName>
    </submittedName>
</protein>
<organism evidence="1 2">
    <name type="scientific">Cohnella silvisoli</name>
    <dbReference type="NCBI Taxonomy" id="2873699"/>
    <lineage>
        <taxon>Bacteria</taxon>
        <taxon>Bacillati</taxon>
        <taxon>Bacillota</taxon>
        <taxon>Bacilli</taxon>
        <taxon>Bacillales</taxon>
        <taxon>Paenibacillaceae</taxon>
        <taxon>Cohnella</taxon>
    </lineage>
</organism>
<evidence type="ECO:0000313" key="1">
    <source>
        <dbReference type="EMBL" id="MEQ4485273.1"/>
    </source>
</evidence>
<evidence type="ECO:0000313" key="2">
    <source>
        <dbReference type="Proteomes" id="UP001493487"/>
    </source>
</evidence>
<dbReference type="EMBL" id="JASKHM010000014">
    <property type="protein sequence ID" value="MEQ4485273.1"/>
    <property type="molecule type" value="Genomic_DNA"/>
</dbReference>
<dbReference type="InterPro" id="IPR018755">
    <property type="entry name" value="Phage_Mu_Gp48"/>
</dbReference>
<gene>
    <name evidence="1" type="ORF">QJS35_23060</name>
</gene>